<feature type="region of interest" description="Disordered" evidence="24">
    <location>
        <begin position="95"/>
        <end position="204"/>
    </location>
</feature>
<feature type="compositionally biased region" description="Low complexity" evidence="24">
    <location>
        <begin position="1060"/>
        <end position="1069"/>
    </location>
</feature>
<feature type="domain" description="Post-SET" evidence="28">
    <location>
        <begin position="1826"/>
        <end position="1842"/>
    </location>
</feature>
<feature type="region of interest" description="Disordered" evidence="24">
    <location>
        <begin position="653"/>
        <end position="957"/>
    </location>
</feature>
<reference evidence="31" key="1">
    <citation type="submission" date="2025-08" db="UniProtKB">
        <authorList>
            <consortium name="RefSeq"/>
        </authorList>
    </citation>
    <scope>IDENTIFICATION</scope>
</reference>
<keyword evidence="12 23" id="KW-0863">Zinc-finger</keyword>
<evidence type="ECO:0000259" key="26">
    <source>
        <dbReference type="PROSITE" id="PS50280"/>
    </source>
</evidence>
<feature type="region of interest" description="Disordered" evidence="24">
    <location>
        <begin position="513"/>
        <end position="539"/>
    </location>
</feature>
<evidence type="ECO:0000256" key="12">
    <source>
        <dbReference type="ARBA" id="ARBA00022771"/>
    </source>
</evidence>
<dbReference type="Pfam" id="PF23011">
    <property type="entry name" value="PHD-1st_NSD"/>
    <property type="match status" value="1"/>
</dbReference>
<dbReference type="Pfam" id="PF17982">
    <property type="entry name" value="C5HCH"/>
    <property type="match status" value="1"/>
</dbReference>
<evidence type="ECO:0000256" key="1">
    <source>
        <dbReference type="ARBA" id="ARBA00004123"/>
    </source>
</evidence>
<dbReference type="GO" id="GO:0005694">
    <property type="term" value="C:chromosome"/>
    <property type="evidence" value="ECO:0007669"/>
    <property type="project" value="UniProtKB-SubCell"/>
</dbReference>
<dbReference type="FunFam" id="3.30.40.10:FF:000153">
    <property type="entry name" value="Histone-lysine N-methyltransferase NSD2"/>
    <property type="match status" value="1"/>
</dbReference>
<dbReference type="GO" id="GO:0016922">
    <property type="term" value="F:nuclear receptor binding"/>
    <property type="evidence" value="ECO:0007669"/>
    <property type="project" value="UniProtKB-ARBA"/>
</dbReference>
<evidence type="ECO:0000256" key="9">
    <source>
        <dbReference type="ARBA" id="ARBA00022691"/>
    </source>
</evidence>
<evidence type="ECO:0000256" key="5">
    <source>
        <dbReference type="ARBA" id="ARBA00022491"/>
    </source>
</evidence>
<dbReference type="InterPro" id="IPR047430">
    <property type="entry name" value="PHD4_NSD1"/>
</dbReference>
<dbReference type="SMART" id="SM00293">
    <property type="entry name" value="PWWP"/>
    <property type="match status" value="1"/>
</dbReference>
<dbReference type="InterPro" id="IPR041306">
    <property type="entry name" value="C5HCH"/>
</dbReference>
<dbReference type="FunFam" id="2.30.30.140:FF:000059">
    <property type="entry name" value="Histone-lysine N-methyltransferase"/>
    <property type="match status" value="1"/>
</dbReference>
<name>A0A8M1KEB3_CLUHA</name>
<keyword evidence="8" id="KW-0808">Transferase</keyword>
<feature type="compositionally biased region" description="Polar residues" evidence="24">
    <location>
        <begin position="749"/>
        <end position="768"/>
    </location>
</feature>
<feature type="domain" description="PHD-type" evidence="25">
    <location>
        <begin position="1303"/>
        <end position="1349"/>
    </location>
</feature>
<dbReference type="InterPro" id="IPR006560">
    <property type="entry name" value="AWS_dom"/>
</dbReference>
<evidence type="ECO:0000256" key="24">
    <source>
        <dbReference type="SAM" id="MobiDB-lite"/>
    </source>
</evidence>
<feature type="compositionally biased region" description="Basic and acidic residues" evidence="24">
    <location>
        <begin position="857"/>
        <end position="868"/>
    </location>
</feature>
<evidence type="ECO:0000256" key="3">
    <source>
        <dbReference type="ARBA" id="ARBA00018028"/>
    </source>
</evidence>
<evidence type="ECO:0000256" key="6">
    <source>
        <dbReference type="ARBA" id="ARBA00022553"/>
    </source>
</evidence>
<keyword evidence="11" id="KW-0677">Repeat</keyword>
<feature type="compositionally biased region" description="Basic and acidic residues" evidence="24">
    <location>
        <begin position="1236"/>
        <end position="1250"/>
    </location>
</feature>
<evidence type="ECO:0000259" key="28">
    <source>
        <dbReference type="PROSITE" id="PS50868"/>
    </source>
</evidence>
<dbReference type="PANTHER" id="PTHR22884">
    <property type="entry name" value="SET DOMAIN PROTEINS"/>
    <property type="match status" value="1"/>
</dbReference>
<evidence type="ECO:0000259" key="29">
    <source>
        <dbReference type="PROSITE" id="PS51215"/>
    </source>
</evidence>
<dbReference type="CDD" id="cd15659">
    <property type="entry name" value="PHD5_NSD1"/>
    <property type="match status" value="1"/>
</dbReference>
<dbReference type="InterPro" id="IPR001214">
    <property type="entry name" value="SET_dom"/>
</dbReference>
<keyword evidence="15" id="KW-0805">Transcription regulation</keyword>
<gene>
    <name evidence="31" type="primary">nsd1a</name>
</gene>
<comment type="catalytic activity">
    <reaction evidence="19">
        <text>L-lysyl(36)-[histone H3] + 2 S-adenosyl-L-methionine = N(6),N(6)-dimethyl-L-lysyl(36)-[histone H3] + 2 S-adenosyl-L-homocysteine + 2 H(+)</text>
        <dbReference type="Rhea" id="RHEA:60308"/>
        <dbReference type="Rhea" id="RHEA-COMP:9785"/>
        <dbReference type="Rhea" id="RHEA-COMP:9787"/>
        <dbReference type="ChEBI" id="CHEBI:15378"/>
        <dbReference type="ChEBI" id="CHEBI:29969"/>
        <dbReference type="ChEBI" id="CHEBI:57856"/>
        <dbReference type="ChEBI" id="CHEBI:59789"/>
        <dbReference type="ChEBI" id="CHEBI:61976"/>
        <dbReference type="EC" id="2.1.1.357"/>
    </reaction>
</comment>
<evidence type="ECO:0000256" key="4">
    <source>
        <dbReference type="ARBA" id="ARBA00022454"/>
    </source>
</evidence>
<feature type="compositionally biased region" description="Basic and acidic residues" evidence="24">
    <location>
        <begin position="438"/>
        <end position="452"/>
    </location>
</feature>
<keyword evidence="16" id="KW-0010">Activator</keyword>
<feature type="compositionally biased region" description="Low complexity" evidence="24">
    <location>
        <begin position="1201"/>
        <end position="1211"/>
    </location>
</feature>
<dbReference type="Pfam" id="PF00628">
    <property type="entry name" value="PHD"/>
    <property type="match status" value="1"/>
</dbReference>
<evidence type="ECO:0000256" key="20">
    <source>
        <dbReference type="ARBA" id="ARBA00066810"/>
    </source>
</evidence>
<feature type="compositionally biased region" description="Basic residues" evidence="24">
    <location>
        <begin position="870"/>
        <end position="879"/>
    </location>
</feature>
<dbReference type="PROSITE" id="PS50812">
    <property type="entry name" value="PWWP"/>
    <property type="match status" value="2"/>
</dbReference>
<keyword evidence="5" id="KW-0678">Repressor</keyword>
<dbReference type="Pfam" id="PF17907">
    <property type="entry name" value="AWS"/>
    <property type="match status" value="1"/>
</dbReference>
<dbReference type="SMART" id="SM00249">
    <property type="entry name" value="PHD"/>
    <property type="match status" value="4"/>
</dbReference>
<dbReference type="InterPro" id="IPR019786">
    <property type="entry name" value="Zinc_finger_PHD-type_CS"/>
</dbReference>
<evidence type="ECO:0000256" key="23">
    <source>
        <dbReference type="PROSITE-ProRule" id="PRU00146"/>
    </source>
</evidence>
<dbReference type="CDD" id="cd20161">
    <property type="entry name" value="PWWP_NSD1_rpt1"/>
    <property type="match status" value="1"/>
</dbReference>
<feature type="compositionally biased region" description="Acidic residues" evidence="24">
    <location>
        <begin position="173"/>
        <end position="198"/>
    </location>
</feature>
<dbReference type="PROSITE" id="PS50016">
    <property type="entry name" value="ZF_PHD_2"/>
    <property type="match status" value="2"/>
</dbReference>
<dbReference type="InterPro" id="IPR059153">
    <property type="entry name" value="NSD_PHD-1st"/>
</dbReference>
<feature type="compositionally biased region" description="Basic and acidic residues" evidence="24">
    <location>
        <begin position="31"/>
        <end position="45"/>
    </location>
</feature>
<evidence type="ECO:0000313" key="31">
    <source>
        <dbReference type="RefSeq" id="XP_042560855.1"/>
    </source>
</evidence>
<proteinExistence type="predicted"/>
<dbReference type="FunFam" id="3.30.40.10:FF:000093">
    <property type="entry name" value="Histone-lysine N-methyltransferase"/>
    <property type="match status" value="1"/>
</dbReference>
<evidence type="ECO:0000256" key="11">
    <source>
        <dbReference type="ARBA" id="ARBA00022737"/>
    </source>
</evidence>
<feature type="domain" description="SET" evidence="26">
    <location>
        <begin position="1702"/>
        <end position="1819"/>
    </location>
</feature>
<dbReference type="CTD" id="556086"/>
<dbReference type="Pfam" id="PF00856">
    <property type="entry name" value="SET"/>
    <property type="match status" value="1"/>
</dbReference>
<evidence type="ECO:0000259" key="27">
    <source>
        <dbReference type="PROSITE" id="PS50812"/>
    </source>
</evidence>
<dbReference type="FunFam" id="2.30.30.140:FF:000004">
    <property type="entry name" value="Histone-lysine N-methyltransferase"/>
    <property type="match status" value="1"/>
</dbReference>
<dbReference type="SMART" id="SM00317">
    <property type="entry name" value="SET"/>
    <property type="match status" value="1"/>
</dbReference>
<feature type="compositionally biased region" description="Basic and acidic residues" evidence="24">
    <location>
        <begin position="663"/>
        <end position="685"/>
    </location>
</feature>
<keyword evidence="6" id="KW-0597">Phosphoprotein</keyword>
<feature type="compositionally biased region" description="Basic and acidic residues" evidence="24">
    <location>
        <begin position="1015"/>
        <end position="1025"/>
    </location>
</feature>
<evidence type="ECO:0000256" key="18">
    <source>
        <dbReference type="ARBA" id="ARBA00023242"/>
    </source>
</evidence>
<feature type="compositionally biased region" description="Basic and acidic residues" evidence="24">
    <location>
        <begin position="817"/>
        <end position="827"/>
    </location>
</feature>
<feature type="region of interest" description="Disordered" evidence="24">
    <location>
        <begin position="420"/>
        <end position="500"/>
    </location>
</feature>
<keyword evidence="4" id="KW-0158">Chromosome</keyword>
<dbReference type="GO" id="GO:0008270">
    <property type="term" value="F:zinc ion binding"/>
    <property type="evidence" value="ECO:0007669"/>
    <property type="project" value="UniProtKB-KW"/>
</dbReference>
<feature type="domain" description="PWWP" evidence="27">
    <location>
        <begin position="1516"/>
        <end position="1578"/>
    </location>
</feature>
<feature type="compositionally biased region" description="Basic and acidic residues" evidence="24">
    <location>
        <begin position="734"/>
        <end position="743"/>
    </location>
</feature>
<sequence>MSAEPGPTSWCWDFAGWSHDNMNQSCKVAVRDGSPRHSTPQEHFKSGAGRSPAVLSKPAFKQTSSYNQQKNSSSCYSPLRRLQDLTTMVNRPDLGLQEKDFHGRNHLHRHSPLGATDFGSGLVHTPLSPSNSDTNPRELDKNGFSPLSTDSLEHSPPIPNGYLHFESTLFDSKDEDEDEDDDDDDDDDDDEEEDEDYEQGNCEVDMASLSNKCKKRDFPEVCYSSSTYKHEPVVSSLVPKNIPEPDPAIMSHGLDEVNMVDLDSMDEFSDSDCDLPSTENMASFGYGSSQFSPNGSHSNSSSPKKKPLPGIKYCVGDVVWAKFNRRPWWPCQVTCDSPNGIHTRMKEPSRRPCRLYFLKTFGEVVDRAWVPGKATYLFEGGHQFENLPVLRRRGRQKEKDYKYTIPKRLMDSWKASVKEAEAHRPMVPKNGLSVPSAWERDTPTPVADEKVSDSPGCSSVFPAASPRSPLFSNGNDQPMKSPPLTKESSRKKPPSKRKTAVLNKTISNVREMPKMSLSSTEDKAEVFDNPTVSDQPKKDTRDCYFDIDTVPRILCPKRPEEEQKAAEKVLGKDVKPVAPLVKKTGKERRERNSKSISSVVADLAIKQLANKEKAANLALQKKKGSNASGSPDYVVDLHSHHLPASSGLMTRALKASEETEEAQSVKDEEGLSPHRDLADILERRWQSKLVPDAESDSARLTFSPPERSPPTSPFRKSASGKPDKNHVCNGALLKTDDVTKASADHPSAASVQVKQESVISDISSTSFPSPCASPLESPQDGKDLSTKSKVKEEGDSGKASGRPDSSYHFSTYLMLLKDLHDTREKEGNPLTVPPPPSSTLIKEEPSLIPGASGEEQPEGKLVEKDSSHGTKAHNGKRGKSPVSKTPHVRPSKTKSKANTKKDAQKNEGKNVPASQTALFSKTLNTQQQKQKQHGSADLDALETGVPPTEDLSSSYTFTKFAPKKRWQTFESNAGDGAKLKEGERGLSAQQNSAKVPLEFNGLFKDGNHGNQDTDVGEKKEGSENKRLRKPSKRLLEWNEEYEQIFCPKKKTKKTSETIKMGMGPSDSSGGSPGEVTPHYLRSIGDKQMSPDGEQSKTSSPSEQYDRPPRLQPHHHHHHQQLEGTVSGLDSSSPPQEAPSLGIGGEDALGHTESSFSERKRPRKPSHRVLECVIEEDSNRNLKKKRPMKKELPSPTLPSPSPSTSVCPPSESEASNDARATASPVQRQTPPAPLSVKEGEDGSPDRTKEEAEPCVNGDEPPQLEPIGSCHDGHLPSTHDLLPSDMGLCSKKPQMEKGGAASLKENVCQVCEKTGELLLCEGQCCGAFHLQCIGLTVTPKGKFVCKECTTGVHTCFVCKMPGRDVKRCMIPVCGKFYHMDCILKYSPTVPQIRGFRCSLHVCLACYIANPANPSSSKGRLTRCVRCPVAYHANDYCMAAGCVPLANNSFLCPNHFNPRKGCRNHEHINVSWCFVCSEGGSLLCCESCPAAFHRECLNIDMPKGSWFCNDCRAGKKPHFKDILWVKVGRYRWWPAEVSQPRMVPENILRMKHEVGEFPVHFFGSKDYVWTYQARVFPYMEGDANNKEKMGKGADAIYKKALQEAAERFRALQAEKEMRQLQEDRRNDKKPPPYRHIKVNRPIGKVQIITADLSEIPRCNCKATDENPCGIDSECINRMLMYECHPQVCAAGERCLNQSFTKRQYCNVEIFRTLSRGWGLRSMFDIKKGAFVSEYVGEVIDEEECRARIKHAQDSDICNFYMLTLDKDRIIDAGPKGNQARFMNHCCQPNCETQKWTVNGDTRVGLFALEDVPKCVELTFNYNLECLGNGKTVCKCGAPNCSGFLGVRPKNQLSTQDKGLKKKVPVKRKNKLELTKEREDECFYCGDSGQVISCKKPGCPKVYHADCLNLSKRPAGRWECPWHQCDACGQEAASFCEMCPSSFCAQHRDGMLFISKLDGRLSCSEHDPCGPDPLEPGEIRGEYIPDLATARAISAGQPIPLPLPPGAATSGSAAATLPCPPKMGKPALTSASTKRLVSGPGNRAPKGPFVSPKSDGV</sequence>
<dbReference type="PROSITE" id="PS50280">
    <property type="entry name" value="SET"/>
    <property type="match status" value="1"/>
</dbReference>
<feature type="region of interest" description="Disordered" evidence="24">
    <location>
        <begin position="31"/>
        <end position="77"/>
    </location>
</feature>
<keyword evidence="18" id="KW-0539">Nucleus</keyword>
<feature type="compositionally biased region" description="Polar residues" evidence="24">
    <location>
        <begin position="61"/>
        <end position="76"/>
    </location>
</feature>
<dbReference type="PROSITE" id="PS01359">
    <property type="entry name" value="ZF_PHD_1"/>
    <property type="match status" value="1"/>
</dbReference>
<dbReference type="Pfam" id="PF00855">
    <property type="entry name" value="PWWP"/>
    <property type="match status" value="2"/>
</dbReference>
<feature type="region of interest" description="Disordered" evidence="24">
    <location>
        <begin position="1999"/>
        <end position="2053"/>
    </location>
</feature>
<dbReference type="FunFam" id="3.30.40.10:FF:000025">
    <property type="entry name" value="Histone-lysine N-methyltransferase"/>
    <property type="match status" value="1"/>
</dbReference>
<evidence type="ECO:0000259" key="25">
    <source>
        <dbReference type="PROSITE" id="PS50016"/>
    </source>
</evidence>
<dbReference type="PROSITE" id="PS51215">
    <property type="entry name" value="AWS"/>
    <property type="match status" value="1"/>
</dbReference>
<dbReference type="CDD" id="cd15648">
    <property type="entry name" value="PHD1_NSD1_2"/>
    <property type="match status" value="1"/>
</dbReference>
<feature type="domain" description="PHD-type" evidence="25">
    <location>
        <begin position="1467"/>
        <end position="1511"/>
    </location>
</feature>
<keyword evidence="17" id="KW-0804">Transcription</keyword>
<dbReference type="InterPro" id="IPR001965">
    <property type="entry name" value="Znf_PHD"/>
</dbReference>
<keyword evidence="30" id="KW-1185">Reference proteome</keyword>
<feature type="domain" description="AWS" evidence="29">
    <location>
        <begin position="1650"/>
        <end position="1700"/>
    </location>
</feature>
<keyword evidence="7" id="KW-0489">Methyltransferase</keyword>
<dbReference type="EC" id="2.1.1.357" evidence="20"/>
<feature type="domain" description="PWWP" evidence="27">
    <location>
        <begin position="315"/>
        <end position="381"/>
    </location>
</feature>
<keyword evidence="10" id="KW-0479">Metal-binding</keyword>
<feature type="compositionally biased region" description="Basic residues" evidence="24">
    <location>
        <begin position="886"/>
        <end position="898"/>
    </location>
</feature>
<dbReference type="InterPro" id="IPR047432">
    <property type="entry name" value="PHD5_NSD1"/>
</dbReference>
<keyword evidence="13" id="KW-0862">Zinc</keyword>
<feature type="compositionally biased region" description="Basic and acidic residues" evidence="24">
    <location>
        <begin position="779"/>
        <end position="796"/>
    </location>
</feature>
<dbReference type="InterPro" id="IPR000313">
    <property type="entry name" value="PWWP_dom"/>
</dbReference>
<dbReference type="InterPro" id="IPR055198">
    <property type="entry name" value="NSD_PHD"/>
</dbReference>
<feature type="compositionally biased region" description="Low complexity" evidence="24">
    <location>
        <begin position="287"/>
        <end position="307"/>
    </location>
</feature>
<dbReference type="FunFam" id="3.30.40.10:FF:000201">
    <property type="entry name" value="Histone-lysine N-methyltransferase"/>
    <property type="match status" value="1"/>
</dbReference>
<evidence type="ECO:0000256" key="15">
    <source>
        <dbReference type="ARBA" id="ARBA00023015"/>
    </source>
</evidence>
<dbReference type="InterPro" id="IPR003616">
    <property type="entry name" value="Post-SET_dom"/>
</dbReference>
<feature type="compositionally biased region" description="Basic and acidic residues" evidence="24">
    <location>
        <begin position="899"/>
        <end position="908"/>
    </location>
</feature>
<evidence type="ECO:0000256" key="17">
    <source>
        <dbReference type="ARBA" id="ARBA00023163"/>
    </source>
</evidence>
<dbReference type="InterPro" id="IPR047426">
    <property type="entry name" value="PHD1_NSD1_2"/>
</dbReference>
<evidence type="ECO:0000256" key="19">
    <source>
        <dbReference type="ARBA" id="ARBA00050654"/>
    </source>
</evidence>
<feature type="compositionally biased region" description="Basic residues" evidence="24">
    <location>
        <begin position="489"/>
        <end position="499"/>
    </location>
</feature>
<dbReference type="Pfam" id="PF23004">
    <property type="entry name" value="PHDvar_NSD"/>
    <property type="match status" value="1"/>
</dbReference>
<evidence type="ECO:0000256" key="7">
    <source>
        <dbReference type="ARBA" id="ARBA00022603"/>
    </source>
</evidence>
<feature type="region of interest" description="Disordered" evidence="24">
    <location>
        <begin position="284"/>
        <end position="307"/>
    </location>
</feature>
<feature type="compositionally biased region" description="Polar residues" evidence="24">
    <location>
        <begin position="912"/>
        <end position="925"/>
    </location>
</feature>
<dbReference type="GO" id="GO:0005654">
    <property type="term" value="C:nucleoplasm"/>
    <property type="evidence" value="ECO:0007669"/>
    <property type="project" value="UniProtKB-ARBA"/>
</dbReference>
<evidence type="ECO:0000256" key="2">
    <source>
        <dbReference type="ARBA" id="ARBA00004286"/>
    </source>
</evidence>
<dbReference type="InterPro" id="IPR050777">
    <property type="entry name" value="SET2_Histone-Lys_MeTrsfase"/>
</dbReference>
<dbReference type="SMART" id="SM00570">
    <property type="entry name" value="AWS"/>
    <property type="match status" value="1"/>
</dbReference>
<dbReference type="RefSeq" id="XP_042560855.1">
    <property type="nucleotide sequence ID" value="XM_042704921.1"/>
</dbReference>
<dbReference type="GO" id="GO:0032259">
    <property type="term" value="P:methylation"/>
    <property type="evidence" value="ECO:0007669"/>
    <property type="project" value="UniProtKB-KW"/>
</dbReference>
<evidence type="ECO:0000313" key="30">
    <source>
        <dbReference type="Proteomes" id="UP000515152"/>
    </source>
</evidence>
<dbReference type="GO" id="GO:0003712">
    <property type="term" value="F:transcription coregulator activity"/>
    <property type="evidence" value="ECO:0007669"/>
    <property type="project" value="UniProtKB-ARBA"/>
</dbReference>
<dbReference type="GO" id="GO:0140954">
    <property type="term" value="F:histone H3K36 dimethyltransferase activity"/>
    <property type="evidence" value="ECO:0007669"/>
    <property type="project" value="UniProtKB-EC"/>
</dbReference>
<dbReference type="SMART" id="SM00508">
    <property type="entry name" value="PostSET"/>
    <property type="match status" value="1"/>
</dbReference>
<evidence type="ECO:0000256" key="14">
    <source>
        <dbReference type="ARBA" id="ARBA00022853"/>
    </source>
</evidence>
<dbReference type="CDD" id="cd15656">
    <property type="entry name" value="PHD4_NSD1"/>
    <property type="match status" value="1"/>
</dbReference>
<keyword evidence="14" id="KW-0156">Chromatin regulator</keyword>
<feature type="non-terminal residue" evidence="31">
    <location>
        <position position="2053"/>
    </location>
</feature>
<comment type="subcellular location">
    <subcellularLocation>
        <location evidence="2">Chromosome</location>
    </subcellularLocation>
    <subcellularLocation>
        <location evidence="1">Nucleus</location>
    </subcellularLocation>
</comment>
<evidence type="ECO:0000256" key="8">
    <source>
        <dbReference type="ARBA" id="ARBA00022679"/>
    </source>
</evidence>
<dbReference type="FunFam" id="2.170.270.10:FF:000002">
    <property type="entry name" value="Histone-lysine N-methyltransferase"/>
    <property type="match status" value="1"/>
</dbReference>
<feature type="region of interest" description="Disordered" evidence="24">
    <location>
        <begin position="970"/>
        <end position="1257"/>
    </location>
</feature>
<feature type="compositionally biased region" description="Low complexity" evidence="24">
    <location>
        <begin position="2002"/>
        <end position="2013"/>
    </location>
</feature>
<dbReference type="GeneID" id="122130258"/>
<accession>A0A8M1KEB3</accession>
<dbReference type="InterPro" id="IPR055197">
    <property type="entry name" value="PHDvar_NSD"/>
</dbReference>
<evidence type="ECO:0000256" key="21">
    <source>
        <dbReference type="ARBA" id="ARBA00080495"/>
    </source>
</evidence>
<dbReference type="OrthoDB" id="422362at2759"/>
<evidence type="ECO:0000256" key="10">
    <source>
        <dbReference type="ARBA" id="ARBA00022723"/>
    </source>
</evidence>
<dbReference type="KEGG" id="char:122130258"/>
<dbReference type="Pfam" id="PF22908">
    <property type="entry name" value="PHD_NSD"/>
    <property type="match status" value="1"/>
</dbReference>
<protein>
    <recommendedName>
        <fullName evidence="3">Histone-lysine N-methyltransferase, H3 lysine-36 specific</fullName>
        <ecNumber evidence="20">2.1.1.357</ecNumber>
    </recommendedName>
    <alternativeName>
        <fullName evidence="21">H3-K36-HMTase</fullName>
    </alternativeName>
    <alternativeName>
        <fullName evidence="22">Nuclear receptor-binding SET domain-containing protein 1</fullName>
    </alternativeName>
</protein>
<evidence type="ECO:0000256" key="22">
    <source>
        <dbReference type="ARBA" id="ARBA00081785"/>
    </source>
</evidence>
<dbReference type="PROSITE" id="PS50868">
    <property type="entry name" value="POST_SET"/>
    <property type="match status" value="1"/>
</dbReference>
<organism evidence="30 31">
    <name type="scientific">Clupea harengus</name>
    <name type="common">Atlantic herring</name>
    <dbReference type="NCBI Taxonomy" id="7950"/>
    <lineage>
        <taxon>Eukaryota</taxon>
        <taxon>Metazoa</taxon>
        <taxon>Chordata</taxon>
        <taxon>Craniata</taxon>
        <taxon>Vertebrata</taxon>
        <taxon>Euteleostomi</taxon>
        <taxon>Actinopterygii</taxon>
        <taxon>Neopterygii</taxon>
        <taxon>Teleostei</taxon>
        <taxon>Clupei</taxon>
        <taxon>Clupeiformes</taxon>
        <taxon>Clupeoidei</taxon>
        <taxon>Clupeidae</taxon>
        <taxon>Clupea</taxon>
    </lineage>
</organism>
<evidence type="ECO:0000256" key="13">
    <source>
        <dbReference type="ARBA" id="ARBA00022833"/>
    </source>
</evidence>
<keyword evidence="9" id="KW-0949">S-adenosyl-L-methionine</keyword>
<dbReference type="Proteomes" id="UP000515152">
    <property type="component" value="Unplaced"/>
</dbReference>
<dbReference type="InterPro" id="IPR019787">
    <property type="entry name" value="Znf_PHD-finger"/>
</dbReference>
<evidence type="ECO:0000256" key="16">
    <source>
        <dbReference type="ARBA" id="ARBA00023159"/>
    </source>
</evidence>